<protein>
    <submittedName>
        <fullName evidence="1">Uncharacterized protein</fullName>
    </submittedName>
</protein>
<accession>A0AAW2Q0W4</accession>
<gene>
    <name evidence="1" type="ORF">Sradi_3819700</name>
</gene>
<dbReference type="AlphaFoldDB" id="A0AAW2Q0W4"/>
<name>A0AAW2Q0W4_SESRA</name>
<reference evidence="1" key="1">
    <citation type="submission" date="2020-06" db="EMBL/GenBank/DDBJ databases">
        <authorList>
            <person name="Li T."/>
            <person name="Hu X."/>
            <person name="Zhang T."/>
            <person name="Song X."/>
            <person name="Zhang H."/>
            <person name="Dai N."/>
            <person name="Sheng W."/>
            <person name="Hou X."/>
            <person name="Wei L."/>
        </authorList>
    </citation>
    <scope>NUCLEOTIDE SEQUENCE</scope>
    <source>
        <strain evidence="1">G02</strain>
        <tissue evidence="1">Leaf</tissue>
    </source>
</reference>
<dbReference type="PANTHER" id="PTHR33240:SF8">
    <property type="entry name" value="OS03G0439900 PROTEIN"/>
    <property type="match status" value="1"/>
</dbReference>
<organism evidence="1">
    <name type="scientific">Sesamum radiatum</name>
    <name type="common">Black benniseed</name>
    <dbReference type="NCBI Taxonomy" id="300843"/>
    <lineage>
        <taxon>Eukaryota</taxon>
        <taxon>Viridiplantae</taxon>
        <taxon>Streptophyta</taxon>
        <taxon>Embryophyta</taxon>
        <taxon>Tracheophyta</taxon>
        <taxon>Spermatophyta</taxon>
        <taxon>Magnoliopsida</taxon>
        <taxon>eudicotyledons</taxon>
        <taxon>Gunneridae</taxon>
        <taxon>Pentapetalae</taxon>
        <taxon>asterids</taxon>
        <taxon>lamiids</taxon>
        <taxon>Lamiales</taxon>
        <taxon>Pedaliaceae</taxon>
        <taxon>Sesamum</taxon>
    </lineage>
</organism>
<comment type="caution">
    <text evidence="1">The sequence shown here is derived from an EMBL/GenBank/DDBJ whole genome shotgun (WGS) entry which is preliminary data.</text>
</comment>
<sequence length="127" mass="14679">MDDLNEDNQPKRGDQCNIRRTFLQRFKKSEKEVREIDAESLRTFTVHYVVNRHKGKWYTFDDSDIVDILFPHNHPIFVIIDVANFAVQKVLVDSGSSADIIFKNVVNRMGLPMIDIKPVNTPLMGFG</sequence>
<dbReference type="EMBL" id="JACGWJ010000016">
    <property type="protein sequence ID" value="KAL0361352.1"/>
    <property type="molecule type" value="Genomic_DNA"/>
</dbReference>
<reference evidence="1" key="2">
    <citation type="journal article" date="2024" name="Plant">
        <title>Genomic evolution and insights into agronomic trait innovations of Sesamum species.</title>
        <authorList>
            <person name="Miao H."/>
            <person name="Wang L."/>
            <person name="Qu L."/>
            <person name="Liu H."/>
            <person name="Sun Y."/>
            <person name="Le M."/>
            <person name="Wang Q."/>
            <person name="Wei S."/>
            <person name="Zheng Y."/>
            <person name="Lin W."/>
            <person name="Duan Y."/>
            <person name="Cao H."/>
            <person name="Xiong S."/>
            <person name="Wang X."/>
            <person name="Wei L."/>
            <person name="Li C."/>
            <person name="Ma Q."/>
            <person name="Ju M."/>
            <person name="Zhao R."/>
            <person name="Li G."/>
            <person name="Mu C."/>
            <person name="Tian Q."/>
            <person name="Mei H."/>
            <person name="Zhang T."/>
            <person name="Gao T."/>
            <person name="Zhang H."/>
        </authorList>
    </citation>
    <scope>NUCLEOTIDE SEQUENCE</scope>
    <source>
        <strain evidence="1">G02</strain>
    </source>
</reference>
<proteinExistence type="predicted"/>
<evidence type="ECO:0000313" key="1">
    <source>
        <dbReference type="EMBL" id="KAL0361352.1"/>
    </source>
</evidence>
<dbReference type="PANTHER" id="PTHR33240">
    <property type="entry name" value="OS08G0508500 PROTEIN"/>
    <property type="match status" value="1"/>
</dbReference>